<dbReference type="InterPro" id="IPR036867">
    <property type="entry name" value="R3H_dom_sf"/>
</dbReference>
<dbReference type="GeneID" id="110977179"/>
<dbReference type="Gene3D" id="3.30.1370.50">
    <property type="entry name" value="R3H-like domain"/>
    <property type="match status" value="1"/>
</dbReference>
<feature type="compositionally biased region" description="Basic and acidic residues" evidence="2">
    <location>
        <begin position="140"/>
        <end position="154"/>
    </location>
</feature>
<dbReference type="OrthoDB" id="2359216at2759"/>
<proteinExistence type="predicted"/>
<feature type="domain" description="R3H" evidence="5">
    <location>
        <begin position="499"/>
        <end position="563"/>
    </location>
</feature>
<evidence type="ECO:0000259" key="4">
    <source>
        <dbReference type="PROSITE" id="PS50174"/>
    </source>
</evidence>
<dbReference type="KEGG" id="aplc:110977179"/>
<dbReference type="PROSITE" id="PS50137">
    <property type="entry name" value="DS_RBD"/>
    <property type="match status" value="1"/>
</dbReference>
<evidence type="ECO:0000259" key="5">
    <source>
        <dbReference type="PROSITE" id="PS51061"/>
    </source>
</evidence>
<dbReference type="Pfam" id="PF00035">
    <property type="entry name" value="dsrm"/>
    <property type="match status" value="1"/>
</dbReference>
<dbReference type="SMART" id="SM00443">
    <property type="entry name" value="G_patch"/>
    <property type="match status" value="1"/>
</dbReference>
<dbReference type="PANTHER" id="PTHR48430">
    <property type="entry name" value="PARTNER OF XRN-2 PROTEIN 1"/>
    <property type="match status" value="1"/>
</dbReference>
<feature type="domain" description="XRN2-binding (XTBD)" evidence="6">
    <location>
        <begin position="11"/>
        <end position="96"/>
    </location>
</feature>
<dbReference type="InterPro" id="IPR000467">
    <property type="entry name" value="G_patch_dom"/>
</dbReference>
<evidence type="ECO:0000256" key="2">
    <source>
        <dbReference type="SAM" id="MobiDB-lite"/>
    </source>
</evidence>
<evidence type="ECO:0000259" key="6">
    <source>
        <dbReference type="PROSITE" id="PS51827"/>
    </source>
</evidence>
<dbReference type="InterPro" id="IPR021859">
    <property type="entry name" value="XTBD"/>
</dbReference>
<gene>
    <name evidence="8" type="primary">LOC110977179</name>
</gene>
<dbReference type="SMART" id="SM00358">
    <property type="entry name" value="DSRM"/>
    <property type="match status" value="1"/>
</dbReference>
<dbReference type="Gene3D" id="3.30.160.20">
    <property type="match status" value="1"/>
</dbReference>
<dbReference type="SUPFAM" id="SSF54768">
    <property type="entry name" value="dsRNA-binding domain-like"/>
    <property type="match status" value="1"/>
</dbReference>
<evidence type="ECO:0000313" key="7">
    <source>
        <dbReference type="Proteomes" id="UP000694845"/>
    </source>
</evidence>
<dbReference type="AlphaFoldDB" id="A0A8B7Y2K2"/>
<dbReference type="PROSITE" id="PS50174">
    <property type="entry name" value="G_PATCH"/>
    <property type="match status" value="1"/>
</dbReference>
<dbReference type="Pfam" id="PF01585">
    <property type="entry name" value="G-patch"/>
    <property type="match status" value="1"/>
</dbReference>
<dbReference type="InterPro" id="IPR014720">
    <property type="entry name" value="dsRBD_dom"/>
</dbReference>
<dbReference type="GO" id="GO:0003723">
    <property type="term" value="F:RNA binding"/>
    <property type="evidence" value="ECO:0007669"/>
    <property type="project" value="UniProtKB-UniRule"/>
</dbReference>
<evidence type="ECO:0000313" key="8">
    <source>
        <dbReference type="RefSeq" id="XP_022086757.1"/>
    </source>
</evidence>
<dbReference type="RefSeq" id="XP_022086757.1">
    <property type="nucleotide sequence ID" value="XM_022231065.1"/>
</dbReference>
<organism evidence="7 8">
    <name type="scientific">Acanthaster planci</name>
    <name type="common">Crown-of-thorns starfish</name>
    <dbReference type="NCBI Taxonomy" id="133434"/>
    <lineage>
        <taxon>Eukaryota</taxon>
        <taxon>Metazoa</taxon>
        <taxon>Echinodermata</taxon>
        <taxon>Eleutherozoa</taxon>
        <taxon>Asterozoa</taxon>
        <taxon>Asteroidea</taxon>
        <taxon>Valvatacea</taxon>
        <taxon>Valvatida</taxon>
        <taxon>Acanthasteridae</taxon>
        <taxon>Acanthaster</taxon>
    </lineage>
</organism>
<dbReference type="Pfam" id="PF01424">
    <property type="entry name" value="R3H"/>
    <property type="match status" value="1"/>
</dbReference>
<feature type="compositionally biased region" description="Basic and acidic residues" evidence="2">
    <location>
        <begin position="96"/>
        <end position="106"/>
    </location>
</feature>
<dbReference type="Proteomes" id="UP000694845">
    <property type="component" value="Unplaced"/>
</dbReference>
<evidence type="ECO:0000259" key="3">
    <source>
        <dbReference type="PROSITE" id="PS50137"/>
    </source>
</evidence>
<protein>
    <submittedName>
        <fullName evidence="8">NF-kappa-B-repressing factor-like isoform X1</fullName>
    </submittedName>
</protein>
<dbReference type="PROSITE" id="PS51061">
    <property type="entry name" value="R3H"/>
    <property type="match status" value="1"/>
</dbReference>
<dbReference type="PANTHER" id="PTHR48430:SF1">
    <property type="entry name" value="PARTNER OF XRN-2 PROTEIN 1"/>
    <property type="match status" value="1"/>
</dbReference>
<feature type="domain" description="G-patch" evidence="4">
    <location>
        <begin position="448"/>
        <end position="491"/>
    </location>
</feature>
<evidence type="ECO:0000256" key="1">
    <source>
        <dbReference type="PROSITE-ProRule" id="PRU00266"/>
    </source>
</evidence>
<dbReference type="Pfam" id="PF11952">
    <property type="entry name" value="XTBD"/>
    <property type="match status" value="1"/>
</dbReference>
<feature type="domain" description="DRBM" evidence="3">
    <location>
        <begin position="340"/>
        <end position="409"/>
    </location>
</feature>
<keyword evidence="1" id="KW-0694">RNA-binding</keyword>
<accession>A0A8B7Y2K2</accession>
<dbReference type="PROSITE" id="PS51827">
    <property type="entry name" value="XTBD"/>
    <property type="match status" value="1"/>
</dbReference>
<sequence>MASTSEMEEFLEAHRHKYEPPLHWKARKQFMINNWDQYSGNQLVSLSMVWSNVEFDGATYPPALMARVQEMGKGISLDVLTARESDFQPNVGVSKAEAKPQGRAQDKPVPSSKLCPPVKRSLEEETTGNEKAQKMQRGQSARERAIRGFDDRLGPKSGPGESSGWNQSGTKTGYERIIANLAYNLKKQNNNRIGGPALHKLQKASQHLAQTLDLEFIEVPTIVNSAEQWKGMKKFKNPRWSCNLYLGEALLASVEANNKPNSKTAAAEKAVLILEGAGFTVQQVNKRSQLGRKFSKEVLPLDQRLNTRTFRVDQQNRCGAPPPTWTLENFVLTEQVKAASATSILINSAQSNHVPIRFETTEDIQTVNGKSGFVCTTLINGVQVCTGIHMNKREARNVAAENALALLRKTCPILRKNLDSAQANAITRAELEARQSPQPSLAPSAIEDSNLGHKMLKMMGWTGGALGKNGIVEPIQDSQKFSREGFGYTVKAPKNIKNMLDMAAVRRILEDYVHSGRRDDLIFTSELSQDERKAIHLACRKFNLKSQSHGSGQERFLVVKQKRNLSELVQDIVDSGGTCGQYELVTPGQS</sequence>
<keyword evidence="7" id="KW-1185">Reference proteome</keyword>
<name>A0A8B7Y2K2_ACAPL</name>
<reference evidence="8" key="1">
    <citation type="submission" date="2025-08" db="UniProtKB">
        <authorList>
            <consortium name="RefSeq"/>
        </authorList>
    </citation>
    <scope>IDENTIFICATION</scope>
</reference>
<feature type="region of interest" description="Disordered" evidence="2">
    <location>
        <begin position="89"/>
        <end position="169"/>
    </location>
</feature>
<dbReference type="OMA" id="CKVPCEF"/>
<dbReference type="SUPFAM" id="SSF82708">
    <property type="entry name" value="R3H domain"/>
    <property type="match status" value="1"/>
</dbReference>
<dbReference type="InterPro" id="IPR001374">
    <property type="entry name" value="R3H_dom"/>
</dbReference>